<dbReference type="InterPro" id="IPR036689">
    <property type="entry name" value="ESAT-6-like_sf"/>
</dbReference>
<sequence>MAGNLTQVDLAGLQRAITVFSNGVTNFDSQYKSMSTTVAGIQSVWTGQAFQAFDRALQQWLVDFSKVISVLNGMENALSQNTSVLTQTNEETIQKAQMVASQITVPTLPGF</sequence>
<proteinExistence type="predicted"/>
<protein>
    <submittedName>
        <fullName evidence="1">WXG100 family type VII secretion target</fullName>
    </submittedName>
</protein>
<gene>
    <name evidence="1" type="ORF">HUT05_00205</name>
</gene>
<evidence type="ECO:0000313" key="1">
    <source>
        <dbReference type="EMBL" id="QKZ15966.1"/>
    </source>
</evidence>
<organism evidence="1 2">
    <name type="scientific">Streptomyces chartreusis</name>
    <dbReference type="NCBI Taxonomy" id="1969"/>
    <lineage>
        <taxon>Bacteria</taxon>
        <taxon>Bacillati</taxon>
        <taxon>Actinomycetota</taxon>
        <taxon>Actinomycetes</taxon>
        <taxon>Kitasatosporales</taxon>
        <taxon>Streptomycetaceae</taxon>
        <taxon>Streptomyces</taxon>
    </lineage>
</organism>
<dbReference type="AlphaFoldDB" id="A0A7I0Y8Y5"/>
<dbReference type="NCBIfam" id="TIGR03930">
    <property type="entry name" value="WXG100_ESAT6"/>
    <property type="match status" value="1"/>
</dbReference>
<dbReference type="EMBL" id="CP056041">
    <property type="protein sequence ID" value="QKZ15966.1"/>
    <property type="molecule type" value="Genomic_DNA"/>
</dbReference>
<dbReference type="RefSeq" id="WP_176573681.1">
    <property type="nucleotide sequence ID" value="NZ_CP056041.1"/>
</dbReference>
<keyword evidence="2" id="KW-1185">Reference proteome</keyword>
<evidence type="ECO:0000313" key="2">
    <source>
        <dbReference type="Proteomes" id="UP000509418"/>
    </source>
</evidence>
<dbReference type="Proteomes" id="UP000509418">
    <property type="component" value="Chromosome"/>
</dbReference>
<accession>A0A7I0Y8Y5</accession>
<dbReference type="SUPFAM" id="SSF140453">
    <property type="entry name" value="EsxAB dimer-like"/>
    <property type="match status" value="1"/>
</dbReference>
<dbReference type="InterPro" id="IPR010310">
    <property type="entry name" value="T7SS_ESAT-6-like"/>
</dbReference>
<name>A0A7I0Y8Y5_STRCX</name>
<reference evidence="1 2" key="1">
    <citation type="submission" date="2020-06" db="EMBL/GenBank/DDBJ databases">
        <title>Genome mining for natural products.</title>
        <authorList>
            <person name="Zhang B."/>
            <person name="Shi J."/>
            <person name="Ge H."/>
        </authorList>
    </citation>
    <scope>NUCLEOTIDE SEQUENCE [LARGE SCALE GENOMIC DNA]</scope>
    <source>
        <strain evidence="1 2">NA02069</strain>
    </source>
</reference>
<dbReference type="Gene3D" id="1.10.287.1060">
    <property type="entry name" value="ESAT-6-like"/>
    <property type="match status" value="1"/>
</dbReference>
<dbReference type="Pfam" id="PF06013">
    <property type="entry name" value="WXG100"/>
    <property type="match status" value="1"/>
</dbReference>